<dbReference type="AlphaFoldDB" id="A0A8S3RIQ6"/>
<evidence type="ECO:0000313" key="6">
    <source>
        <dbReference type="EMBL" id="CAG2209110.1"/>
    </source>
</evidence>
<dbReference type="OrthoDB" id="6046627at2759"/>
<sequence length="190" mass="21235">MENEMDENLPPALVMITIAFLLHIFGNATLYYFTIEYSNSIINSGLWTRCESDANDKECYNIEVYAVHGWYTMCLFMSACGFFALIASIACVGLRLFKSPENKVLRIITLLVVFSAVVFILIGTLLFVKNGDDIITEPDGQLAYGYSFALCISGMCLAALVDIVLIIELIKPKKNTRNRVDANSNTNIKF</sequence>
<feature type="transmembrane region" description="Helical" evidence="5">
    <location>
        <begin position="104"/>
        <end position="127"/>
    </location>
</feature>
<evidence type="ECO:0000256" key="2">
    <source>
        <dbReference type="ARBA" id="ARBA00022692"/>
    </source>
</evidence>
<dbReference type="Gene3D" id="1.20.140.150">
    <property type="match status" value="1"/>
</dbReference>
<feature type="transmembrane region" description="Helical" evidence="5">
    <location>
        <begin position="147"/>
        <end position="170"/>
    </location>
</feature>
<keyword evidence="4 5" id="KW-0472">Membrane</keyword>
<feature type="transmembrane region" description="Helical" evidence="5">
    <location>
        <begin position="12"/>
        <end position="33"/>
    </location>
</feature>
<accession>A0A8S3RIQ6</accession>
<dbReference type="Proteomes" id="UP000683360">
    <property type="component" value="Unassembled WGS sequence"/>
</dbReference>
<dbReference type="Pfam" id="PF00822">
    <property type="entry name" value="PMP22_Claudin"/>
    <property type="match status" value="1"/>
</dbReference>
<comment type="subcellular location">
    <subcellularLocation>
        <location evidence="1">Membrane</location>
        <topology evidence="1">Multi-pass membrane protein</topology>
    </subcellularLocation>
</comment>
<name>A0A8S3RIQ6_MYTED</name>
<evidence type="ECO:0000256" key="4">
    <source>
        <dbReference type="ARBA" id="ARBA00023136"/>
    </source>
</evidence>
<organism evidence="6 7">
    <name type="scientific">Mytilus edulis</name>
    <name type="common">Blue mussel</name>
    <dbReference type="NCBI Taxonomy" id="6550"/>
    <lineage>
        <taxon>Eukaryota</taxon>
        <taxon>Metazoa</taxon>
        <taxon>Spiralia</taxon>
        <taxon>Lophotrochozoa</taxon>
        <taxon>Mollusca</taxon>
        <taxon>Bivalvia</taxon>
        <taxon>Autobranchia</taxon>
        <taxon>Pteriomorphia</taxon>
        <taxon>Mytilida</taxon>
        <taxon>Mytiloidea</taxon>
        <taxon>Mytilidae</taxon>
        <taxon>Mytilinae</taxon>
        <taxon>Mytilus</taxon>
    </lineage>
</organism>
<keyword evidence="2 5" id="KW-0812">Transmembrane</keyword>
<dbReference type="EMBL" id="CAJPWZ010001137">
    <property type="protein sequence ID" value="CAG2209110.1"/>
    <property type="molecule type" value="Genomic_DNA"/>
</dbReference>
<gene>
    <name evidence="6" type="ORF">MEDL_23255</name>
</gene>
<feature type="transmembrane region" description="Helical" evidence="5">
    <location>
        <begin position="70"/>
        <end position="97"/>
    </location>
</feature>
<proteinExistence type="predicted"/>
<evidence type="ECO:0000256" key="1">
    <source>
        <dbReference type="ARBA" id="ARBA00004141"/>
    </source>
</evidence>
<protein>
    <submittedName>
        <fullName evidence="6">Uncharacterized protein</fullName>
    </submittedName>
</protein>
<keyword evidence="3 5" id="KW-1133">Transmembrane helix</keyword>
<evidence type="ECO:0000313" key="7">
    <source>
        <dbReference type="Proteomes" id="UP000683360"/>
    </source>
</evidence>
<evidence type="ECO:0000256" key="5">
    <source>
        <dbReference type="SAM" id="Phobius"/>
    </source>
</evidence>
<dbReference type="InterPro" id="IPR004031">
    <property type="entry name" value="PMP22/EMP/MP20/Claudin"/>
</dbReference>
<evidence type="ECO:0000256" key="3">
    <source>
        <dbReference type="ARBA" id="ARBA00022989"/>
    </source>
</evidence>
<reference evidence="6" key="1">
    <citation type="submission" date="2021-03" db="EMBL/GenBank/DDBJ databases">
        <authorList>
            <person name="Bekaert M."/>
        </authorList>
    </citation>
    <scope>NUCLEOTIDE SEQUENCE</scope>
</reference>
<keyword evidence="7" id="KW-1185">Reference proteome</keyword>
<dbReference type="GO" id="GO:0016020">
    <property type="term" value="C:membrane"/>
    <property type="evidence" value="ECO:0007669"/>
    <property type="project" value="UniProtKB-SubCell"/>
</dbReference>
<comment type="caution">
    <text evidence="6">The sequence shown here is derived from an EMBL/GenBank/DDBJ whole genome shotgun (WGS) entry which is preliminary data.</text>
</comment>